<dbReference type="EMBL" id="CBTN010000009">
    <property type="protein sequence ID" value="CDH51434.1"/>
    <property type="molecule type" value="Genomic_DNA"/>
</dbReference>
<keyword evidence="3" id="KW-1185">Reference proteome</keyword>
<evidence type="ECO:0000313" key="2">
    <source>
        <dbReference type="EMBL" id="CDH51434.1"/>
    </source>
</evidence>
<proteinExistence type="predicted"/>
<organism evidence="2 3">
    <name type="scientific">Lichtheimia corymbifera JMRC:FSU:9682</name>
    <dbReference type="NCBI Taxonomy" id="1263082"/>
    <lineage>
        <taxon>Eukaryota</taxon>
        <taxon>Fungi</taxon>
        <taxon>Fungi incertae sedis</taxon>
        <taxon>Mucoromycota</taxon>
        <taxon>Mucoromycotina</taxon>
        <taxon>Mucoromycetes</taxon>
        <taxon>Mucorales</taxon>
        <taxon>Lichtheimiaceae</taxon>
        <taxon>Lichtheimia</taxon>
    </lineage>
</organism>
<accession>A0A068RN63</accession>
<evidence type="ECO:0000256" key="1">
    <source>
        <dbReference type="SAM" id="Phobius"/>
    </source>
</evidence>
<feature type="transmembrane region" description="Helical" evidence="1">
    <location>
        <begin position="213"/>
        <end position="233"/>
    </location>
</feature>
<feature type="transmembrane region" description="Helical" evidence="1">
    <location>
        <begin position="136"/>
        <end position="161"/>
    </location>
</feature>
<protein>
    <submittedName>
        <fullName evidence="2">Uncharacterized protein</fullName>
    </submittedName>
</protein>
<evidence type="ECO:0000313" key="3">
    <source>
        <dbReference type="Proteomes" id="UP000027586"/>
    </source>
</evidence>
<reference evidence="2" key="1">
    <citation type="submission" date="2013-08" db="EMBL/GenBank/DDBJ databases">
        <title>Gene expansion shapes genome architecture in the human pathogen Lichtheimia corymbifera: an evolutionary genomics analysis in the ancient terrestrial Mucorales (Mucoromycotina).</title>
        <authorList>
            <person name="Schwartze V.U."/>
            <person name="Winter S."/>
            <person name="Shelest E."/>
            <person name="Marcet-Houben M."/>
            <person name="Horn F."/>
            <person name="Wehner S."/>
            <person name="Hoffmann K."/>
            <person name="Riege K."/>
            <person name="Sammeth M."/>
            <person name="Nowrousian M."/>
            <person name="Valiante V."/>
            <person name="Linde J."/>
            <person name="Jacobsen I.D."/>
            <person name="Marz M."/>
            <person name="Brakhage A.A."/>
            <person name="Gabaldon T."/>
            <person name="Bocker S."/>
            <person name="Voigt K."/>
        </authorList>
    </citation>
    <scope>NUCLEOTIDE SEQUENCE [LARGE SCALE GENOMIC DNA]</scope>
    <source>
        <strain evidence="2">FSU 9682</strain>
    </source>
</reference>
<name>A0A068RN63_9FUNG</name>
<sequence length="253" mass="27903">MHGMADEKKRKFKIRIRPSKRNYIGLFFSLVGFLLILLCLVGSRTGSGKGLHFARLIERPAGPLTIYIGWQGYCVEQGSSSNVECSTDDGVMMMPFDVNIAEKFNETYPHLFADPVEQDPDLNPDAQPNPPHNPKIYAGSILCLLSGGAATVVGLAWWIYYPQFQDKNYSRGFLAWMAAVLSLLLVAQSAVMYQNGIEQLNLVYPHLEAIQGPNLALVGVAFACYVIAGYTYLHGLFNTSDEEAALGDGYNPL</sequence>
<dbReference type="AlphaFoldDB" id="A0A068RN63"/>
<dbReference type="OrthoDB" id="2398617at2759"/>
<keyword evidence="1" id="KW-0472">Membrane</keyword>
<keyword evidence="1" id="KW-0812">Transmembrane</keyword>
<dbReference type="Proteomes" id="UP000027586">
    <property type="component" value="Unassembled WGS sequence"/>
</dbReference>
<feature type="transmembrane region" description="Helical" evidence="1">
    <location>
        <begin position="173"/>
        <end position="193"/>
    </location>
</feature>
<gene>
    <name evidence="2" type="ORF">LCOR_03038.1</name>
</gene>
<keyword evidence="1" id="KW-1133">Transmembrane helix</keyword>
<comment type="caution">
    <text evidence="2">The sequence shown here is derived from an EMBL/GenBank/DDBJ whole genome shotgun (WGS) entry which is preliminary data.</text>
</comment>
<dbReference type="VEuPathDB" id="FungiDB:LCOR_03038.1"/>
<feature type="transmembrane region" description="Helical" evidence="1">
    <location>
        <begin position="21"/>
        <end position="43"/>
    </location>
</feature>